<sequence length="305" mass="32669">MAVTQDSSEFRYLPAQAAGLGTDVPSTRRVTTSLPDGRTLSALRFGSAKPEVTLLHGAGLNAHTWDTVNLLLGRPSLAIDLAGHGDSSWRPDLDYSPASLAPDVALAIAQQTSGPQVLIGHSLGGLTAAVVAARHPELVRELILVDIVPGLDTDAAPSILREFYQVTDFASRDEAVDRAERFGFGGSREDTERGVFFNTRVREDGRVEWKHHFAQVIGRTFDALNTDSRASTAADDPWAALAAVTAPVTLLRGTRGFLQESDVAEFSRRLPDAVVRTVDAGHNVQETDPASIADAASEALNRPTR</sequence>
<protein>
    <submittedName>
        <fullName evidence="3">Alpha/beta hydrolase</fullName>
    </submittedName>
</protein>
<evidence type="ECO:0000313" key="3">
    <source>
        <dbReference type="EMBL" id="GAA3926598.1"/>
    </source>
</evidence>
<dbReference type="Pfam" id="PF00561">
    <property type="entry name" value="Abhydrolase_1"/>
    <property type="match status" value="1"/>
</dbReference>
<dbReference type="GO" id="GO:0016787">
    <property type="term" value="F:hydrolase activity"/>
    <property type="evidence" value="ECO:0007669"/>
    <property type="project" value="UniProtKB-KW"/>
</dbReference>
<keyword evidence="4" id="KW-1185">Reference proteome</keyword>
<dbReference type="RefSeq" id="WP_344817646.1">
    <property type="nucleotide sequence ID" value="NZ_BAABCP010000001.1"/>
</dbReference>
<dbReference type="InterPro" id="IPR050266">
    <property type="entry name" value="AB_hydrolase_sf"/>
</dbReference>
<dbReference type="InterPro" id="IPR029058">
    <property type="entry name" value="AB_hydrolase_fold"/>
</dbReference>
<comment type="caution">
    <text evidence="3">The sequence shown here is derived from an EMBL/GenBank/DDBJ whole genome shotgun (WGS) entry which is preliminary data.</text>
</comment>
<dbReference type="Gene3D" id="3.40.50.1820">
    <property type="entry name" value="alpha/beta hydrolase"/>
    <property type="match status" value="1"/>
</dbReference>
<accession>A0ABP7MQS8</accession>
<evidence type="ECO:0000313" key="4">
    <source>
        <dbReference type="Proteomes" id="UP001501591"/>
    </source>
</evidence>
<keyword evidence="3" id="KW-0378">Hydrolase</keyword>
<name>A0ABP7MQS8_9MICO</name>
<dbReference type="PANTHER" id="PTHR43798:SF5">
    <property type="entry name" value="MONOACYLGLYCEROL LIPASE ABHD6"/>
    <property type="match status" value="1"/>
</dbReference>
<organism evidence="3 4">
    <name type="scientific">Microbacterium soli</name>
    <dbReference type="NCBI Taxonomy" id="446075"/>
    <lineage>
        <taxon>Bacteria</taxon>
        <taxon>Bacillati</taxon>
        <taxon>Actinomycetota</taxon>
        <taxon>Actinomycetes</taxon>
        <taxon>Micrococcales</taxon>
        <taxon>Microbacteriaceae</taxon>
        <taxon>Microbacterium</taxon>
    </lineage>
</organism>
<dbReference type="InterPro" id="IPR000073">
    <property type="entry name" value="AB_hydrolase_1"/>
</dbReference>
<dbReference type="Proteomes" id="UP001501591">
    <property type="component" value="Unassembled WGS sequence"/>
</dbReference>
<feature type="region of interest" description="Disordered" evidence="1">
    <location>
        <begin position="281"/>
        <end position="305"/>
    </location>
</feature>
<proteinExistence type="predicted"/>
<dbReference type="PRINTS" id="PR00111">
    <property type="entry name" value="ABHYDROLASE"/>
</dbReference>
<evidence type="ECO:0000256" key="1">
    <source>
        <dbReference type="SAM" id="MobiDB-lite"/>
    </source>
</evidence>
<gene>
    <name evidence="3" type="ORF">GCM10022383_02160</name>
</gene>
<dbReference type="PANTHER" id="PTHR43798">
    <property type="entry name" value="MONOACYLGLYCEROL LIPASE"/>
    <property type="match status" value="1"/>
</dbReference>
<dbReference type="SUPFAM" id="SSF53474">
    <property type="entry name" value="alpha/beta-Hydrolases"/>
    <property type="match status" value="1"/>
</dbReference>
<reference evidence="4" key="1">
    <citation type="journal article" date="2019" name="Int. J. Syst. Evol. Microbiol.">
        <title>The Global Catalogue of Microorganisms (GCM) 10K type strain sequencing project: providing services to taxonomists for standard genome sequencing and annotation.</title>
        <authorList>
            <consortium name="The Broad Institute Genomics Platform"/>
            <consortium name="The Broad Institute Genome Sequencing Center for Infectious Disease"/>
            <person name="Wu L."/>
            <person name="Ma J."/>
        </authorList>
    </citation>
    <scope>NUCLEOTIDE SEQUENCE [LARGE SCALE GENOMIC DNA]</scope>
    <source>
        <strain evidence="4">JCM 17024</strain>
    </source>
</reference>
<evidence type="ECO:0000259" key="2">
    <source>
        <dbReference type="Pfam" id="PF00561"/>
    </source>
</evidence>
<dbReference type="EMBL" id="BAABCP010000001">
    <property type="protein sequence ID" value="GAA3926598.1"/>
    <property type="molecule type" value="Genomic_DNA"/>
</dbReference>
<feature type="domain" description="AB hydrolase-1" evidence="2">
    <location>
        <begin position="53"/>
        <end position="289"/>
    </location>
</feature>